<dbReference type="HOGENOM" id="CLU_2929178_0_0_1"/>
<accession>F8PJ59</accession>
<dbReference type="EMBL" id="GL945475">
    <property type="protein sequence ID" value="EGO03423.1"/>
    <property type="molecule type" value="Genomic_DNA"/>
</dbReference>
<protein>
    <submittedName>
        <fullName evidence="1">Uncharacterized protein</fullName>
    </submittedName>
</protein>
<proteinExistence type="predicted"/>
<sequence>MPVQHRSSGILFKFFFRDPWNTLQDHTAHVYPCWVLVAIHIRHSNSLKARIFSSQLHFRSP</sequence>
<dbReference type="Proteomes" id="UP000008063">
    <property type="component" value="Unassembled WGS sequence"/>
</dbReference>
<evidence type="ECO:0000313" key="1">
    <source>
        <dbReference type="EMBL" id="EGO03423.1"/>
    </source>
</evidence>
<evidence type="ECO:0000313" key="2">
    <source>
        <dbReference type="Proteomes" id="UP000008063"/>
    </source>
</evidence>
<organism evidence="2">
    <name type="scientific">Serpula lacrymans var. lacrymans (strain S7.3)</name>
    <name type="common">Dry rot fungus</name>
    <dbReference type="NCBI Taxonomy" id="936435"/>
    <lineage>
        <taxon>Eukaryota</taxon>
        <taxon>Fungi</taxon>
        <taxon>Dikarya</taxon>
        <taxon>Basidiomycota</taxon>
        <taxon>Agaricomycotina</taxon>
        <taxon>Agaricomycetes</taxon>
        <taxon>Agaricomycetidae</taxon>
        <taxon>Boletales</taxon>
        <taxon>Coniophorineae</taxon>
        <taxon>Serpulaceae</taxon>
        <taxon>Serpula</taxon>
    </lineage>
</organism>
<dbReference type="InParanoid" id="F8PJ59"/>
<dbReference type="AlphaFoldDB" id="F8PJ59"/>
<keyword evidence="2" id="KW-1185">Reference proteome</keyword>
<reference evidence="2" key="1">
    <citation type="journal article" date="2011" name="Science">
        <title>The plant cell wall-decomposing machinery underlies the functional diversity of forest fungi.</title>
        <authorList>
            <person name="Eastwood D.C."/>
            <person name="Floudas D."/>
            <person name="Binder M."/>
            <person name="Majcherczyk A."/>
            <person name="Schneider P."/>
            <person name="Aerts A."/>
            <person name="Asiegbu F.O."/>
            <person name="Baker S.E."/>
            <person name="Barry K."/>
            <person name="Bendiksby M."/>
            <person name="Blumentritt M."/>
            <person name="Coutinho P.M."/>
            <person name="Cullen D."/>
            <person name="de Vries R.P."/>
            <person name="Gathman A."/>
            <person name="Goodell B."/>
            <person name="Henrissat B."/>
            <person name="Ihrmark K."/>
            <person name="Kauserud H."/>
            <person name="Kohler A."/>
            <person name="LaButti K."/>
            <person name="Lapidus A."/>
            <person name="Lavin J.L."/>
            <person name="Lee Y.-H."/>
            <person name="Lindquist E."/>
            <person name="Lilly W."/>
            <person name="Lucas S."/>
            <person name="Morin E."/>
            <person name="Murat C."/>
            <person name="Oguiza J.A."/>
            <person name="Park J."/>
            <person name="Pisabarro A.G."/>
            <person name="Riley R."/>
            <person name="Rosling A."/>
            <person name="Salamov A."/>
            <person name="Schmidt O."/>
            <person name="Schmutz J."/>
            <person name="Skrede I."/>
            <person name="Stenlid J."/>
            <person name="Wiebenga A."/>
            <person name="Xie X."/>
            <person name="Kuees U."/>
            <person name="Hibbett D.S."/>
            <person name="Hoffmeister D."/>
            <person name="Hoegberg N."/>
            <person name="Martin F."/>
            <person name="Grigoriev I.V."/>
            <person name="Watkinson S.C."/>
        </authorList>
    </citation>
    <scope>NUCLEOTIDE SEQUENCE [LARGE SCALE GENOMIC DNA]</scope>
    <source>
        <strain evidence="2">strain S7.3</strain>
    </source>
</reference>
<feature type="non-terminal residue" evidence="1">
    <location>
        <position position="61"/>
    </location>
</feature>
<name>F8PJ59_SERL3</name>
<gene>
    <name evidence="1" type="ORF">SERLA73DRAFT_174900</name>
</gene>